<dbReference type="GO" id="GO:0042793">
    <property type="term" value="P:plastid transcription"/>
    <property type="evidence" value="ECO:0007669"/>
    <property type="project" value="InterPro"/>
</dbReference>
<organism evidence="1">
    <name type="scientific">Ananas comosus var. bracteatus</name>
    <name type="common">red pineapple</name>
    <dbReference type="NCBI Taxonomy" id="296719"/>
    <lineage>
        <taxon>Eukaryota</taxon>
        <taxon>Viridiplantae</taxon>
        <taxon>Streptophyta</taxon>
        <taxon>Embryophyta</taxon>
        <taxon>Tracheophyta</taxon>
        <taxon>Spermatophyta</taxon>
        <taxon>Magnoliopsida</taxon>
        <taxon>Liliopsida</taxon>
        <taxon>Poales</taxon>
        <taxon>Bromeliaceae</taxon>
        <taxon>Bromelioideae</taxon>
        <taxon>Ananas</taxon>
    </lineage>
</organism>
<dbReference type="PANTHER" id="PTHR37257">
    <property type="entry name" value="PROTEIN PLASTID TRANSCRIPTIONALLY ACTIVE 7"/>
    <property type="match status" value="1"/>
</dbReference>
<dbReference type="InterPro" id="IPR038958">
    <property type="entry name" value="PTAC7"/>
</dbReference>
<gene>
    <name evidence="1" type="ORF">CB5_LOCUS1637</name>
</gene>
<protein>
    <recommendedName>
        <fullName evidence="2">Protein PLASTID TRANSCRIPTIONALLY ACTIVE 7</fullName>
    </recommendedName>
</protein>
<sequence>MSVGAQYSICHPSPSFLRLAPPAAGPKPCRSCRIISANAQVCPLLSTLLLPPPAFLSTYSRNHHECVILLVPGGESRSRRRVWRRRKLTKEDDKVRYKMERIPFLEEQVRKIRQNGKIISMDIEKLLLSEENRFAFVNEVAAEATSYIEKNRDEYGSKKAILHVLSNRMNEAGFYRTEAYMEPDPFKPGPNYLKEGFD</sequence>
<dbReference type="PANTHER" id="PTHR37257:SF1">
    <property type="entry name" value="PROTEIN PLASTID TRANSCRIPTIONALLY ACTIVE 7"/>
    <property type="match status" value="1"/>
</dbReference>
<dbReference type="EMBL" id="LR862139">
    <property type="protein sequence ID" value="CAD1818426.1"/>
    <property type="molecule type" value="Genomic_DNA"/>
</dbReference>
<evidence type="ECO:0008006" key="2">
    <source>
        <dbReference type="Google" id="ProtNLM"/>
    </source>
</evidence>
<evidence type="ECO:0000313" key="1">
    <source>
        <dbReference type="EMBL" id="CAD1818426.1"/>
    </source>
</evidence>
<accession>A0A6V7NJF1</accession>
<dbReference type="GO" id="GO:0000427">
    <property type="term" value="C:plastid-encoded plastid RNA polymerase complex"/>
    <property type="evidence" value="ECO:0007669"/>
    <property type="project" value="InterPro"/>
</dbReference>
<reference evidence="1" key="1">
    <citation type="submission" date="2020-07" db="EMBL/GenBank/DDBJ databases">
        <authorList>
            <person name="Lin J."/>
        </authorList>
    </citation>
    <scope>NUCLEOTIDE SEQUENCE</scope>
</reference>
<name>A0A6V7NJF1_ANACO</name>
<dbReference type="AlphaFoldDB" id="A0A6V7NJF1"/>
<proteinExistence type="predicted"/>